<evidence type="ECO:0000256" key="3">
    <source>
        <dbReference type="ARBA" id="ARBA00022679"/>
    </source>
</evidence>
<reference evidence="11 12" key="1">
    <citation type="journal article" date="2008" name="Science">
        <title>The Physcomitrella genome reveals evolutionary insights into the conquest of land by plants.</title>
        <authorList>
            <person name="Rensing S."/>
            <person name="Lang D."/>
            <person name="Zimmer A."/>
            <person name="Terry A."/>
            <person name="Salamov A."/>
            <person name="Shapiro H."/>
            <person name="Nishiyama T."/>
            <person name="Perroud P.-F."/>
            <person name="Lindquist E."/>
            <person name="Kamisugi Y."/>
            <person name="Tanahashi T."/>
            <person name="Sakakibara K."/>
            <person name="Fujita T."/>
            <person name="Oishi K."/>
            <person name="Shin-I T."/>
            <person name="Kuroki Y."/>
            <person name="Toyoda A."/>
            <person name="Suzuki Y."/>
            <person name="Hashimoto A."/>
            <person name="Yamaguchi K."/>
            <person name="Sugano A."/>
            <person name="Kohara Y."/>
            <person name="Fujiyama A."/>
            <person name="Anterola A."/>
            <person name="Aoki S."/>
            <person name="Ashton N."/>
            <person name="Barbazuk W.B."/>
            <person name="Barker E."/>
            <person name="Bennetzen J."/>
            <person name="Bezanilla M."/>
            <person name="Blankenship R."/>
            <person name="Cho S.H."/>
            <person name="Dutcher S."/>
            <person name="Estelle M."/>
            <person name="Fawcett J.A."/>
            <person name="Gundlach H."/>
            <person name="Hanada K."/>
            <person name="Heyl A."/>
            <person name="Hicks K.A."/>
            <person name="Hugh J."/>
            <person name="Lohr M."/>
            <person name="Mayer K."/>
            <person name="Melkozernov A."/>
            <person name="Murata T."/>
            <person name="Nelson D."/>
            <person name="Pils B."/>
            <person name="Prigge M."/>
            <person name="Reiss B."/>
            <person name="Renner T."/>
            <person name="Rombauts S."/>
            <person name="Rushton P."/>
            <person name="Sanderfoot A."/>
            <person name="Schween G."/>
            <person name="Shiu S.-H."/>
            <person name="Stueber K."/>
            <person name="Theodoulou F.L."/>
            <person name="Tu H."/>
            <person name="Van de Peer Y."/>
            <person name="Verrier P.J."/>
            <person name="Waters E."/>
            <person name="Wood A."/>
            <person name="Yang L."/>
            <person name="Cove D."/>
            <person name="Cuming A."/>
            <person name="Hasebe M."/>
            <person name="Lucas S."/>
            <person name="Mishler D.B."/>
            <person name="Reski R."/>
            <person name="Grigoriev I."/>
            <person name="Quatrano R.S."/>
            <person name="Boore J.L."/>
        </authorList>
    </citation>
    <scope>NUCLEOTIDE SEQUENCE [LARGE SCALE GENOMIC DNA]</scope>
    <source>
        <strain evidence="11 12">cv. Gransden 2004</strain>
    </source>
</reference>
<dbReference type="PANTHER" id="PTHR46463">
    <property type="entry name" value="ZINC FINGER, RING/FYVE/PHD-TYPE"/>
    <property type="match status" value="1"/>
</dbReference>
<evidence type="ECO:0000256" key="6">
    <source>
        <dbReference type="ARBA" id="ARBA00022786"/>
    </source>
</evidence>
<feature type="compositionally biased region" description="Polar residues" evidence="9">
    <location>
        <begin position="294"/>
        <end position="304"/>
    </location>
</feature>
<dbReference type="PROSITE" id="PS50089">
    <property type="entry name" value="ZF_RING_2"/>
    <property type="match status" value="1"/>
</dbReference>
<feature type="region of interest" description="Disordered" evidence="9">
    <location>
        <begin position="141"/>
        <end position="179"/>
    </location>
</feature>
<dbReference type="RefSeq" id="XP_024366773.1">
    <property type="nucleotide sequence ID" value="XM_024511005.2"/>
</dbReference>
<feature type="compositionally biased region" description="Basic and acidic residues" evidence="9">
    <location>
        <begin position="305"/>
        <end position="318"/>
    </location>
</feature>
<keyword evidence="4" id="KW-0479">Metal-binding</keyword>
<evidence type="ECO:0000256" key="4">
    <source>
        <dbReference type="ARBA" id="ARBA00022723"/>
    </source>
</evidence>
<dbReference type="EMBL" id="ABEU02000026">
    <property type="status" value="NOT_ANNOTATED_CDS"/>
    <property type="molecule type" value="Genomic_DNA"/>
</dbReference>
<feature type="region of interest" description="Disordered" evidence="9">
    <location>
        <begin position="287"/>
        <end position="355"/>
    </location>
</feature>
<organism evidence="11 12">
    <name type="scientific">Physcomitrium patens</name>
    <name type="common">Spreading-leaved earth moss</name>
    <name type="synonym">Physcomitrella patens</name>
    <dbReference type="NCBI Taxonomy" id="3218"/>
    <lineage>
        <taxon>Eukaryota</taxon>
        <taxon>Viridiplantae</taxon>
        <taxon>Streptophyta</taxon>
        <taxon>Embryophyta</taxon>
        <taxon>Bryophyta</taxon>
        <taxon>Bryophytina</taxon>
        <taxon>Bryopsida</taxon>
        <taxon>Funariidae</taxon>
        <taxon>Funariales</taxon>
        <taxon>Funariaceae</taxon>
        <taxon>Physcomitrium</taxon>
    </lineage>
</organism>
<evidence type="ECO:0000313" key="12">
    <source>
        <dbReference type="Proteomes" id="UP000006727"/>
    </source>
</evidence>
<dbReference type="Gramene" id="Pp3c26_4440V3.4">
    <property type="protein sequence ID" value="Pp3c26_4440V3.4"/>
    <property type="gene ID" value="Pp3c26_4440"/>
</dbReference>
<dbReference type="Gene3D" id="3.30.40.10">
    <property type="entry name" value="Zinc/RING finger domain, C3HC4 (zinc finger)"/>
    <property type="match status" value="1"/>
</dbReference>
<dbReference type="Gramene" id="Pp3c26_4440V3.8">
    <property type="protein sequence ID" value="Pp3c26_4440V3.8"/>
    <property type="gene ID" value="Pp3c26_4440"/>
</dbReference>
<dbReference type="GO" id="GO:0061630">
    <property type="term" value="F:ubiquitin protein ligase activity"/>
    <property type="evidence" value="ECO:0007669"/>
    <property type="project" value="UniProtKB-EC"/>
</dbReference>
<dbReference type="GeneID" id="112278020"/>
<dbReference type="GO" id="GO:0004842">
    <property type="term" value="F:ubiquitin-protein transferase activity"/>
    <property type="evidence" value="ECO:0000318"/>
    <property type="project" value="GO_Central"/>
</dbReference>
<dbReference type="GO" id="GO:0008270">
    <property type="term" value="F:zinc ion binding"/>
    <property type="evidence" value="ECO:0007669"/>
    <property type="project" value="UniProtKB-KW"/>
</dbReference>
<evidence type="ECO:0000256" key="5">
    <source>
        <dbReference type="ARBA" id="ARBA00022771"/>
    </source>
</evidence>
<dbReference type="SUPFAM" id="SSF57850">
    <property type="entry name" value="RING/U-box"/>
    <property type="match status" value="1"/>
</dbReference>
<dbReference type="OrthoDB" id="1681166at2759"/>
<proteinExistence type="predicted"/>
<keyword evidence="5 8" id="KW-0863">Zinc-finger</keyword>
<dbReference type="PANTHER" id="PTHR46463:SF78">
    <property type="entry name" value="RING-TYPE DOMAIN-CONTAINING PROTEIN"/>
    <property type="match status" value="1"/>
</dbReference>
<feature type="compositionally biased region" description="Low complexity" evidence="9">
    <location>
        <begin position="326"/>
        <end position="337"/>
    </location>
</feature>
<dbReference type="EnsemblPlants" id="Pp3c26_4440V3.3">
    <property type="protein sequence ID" value="Pp3c26_4440V3.3"/>
    <property type="gene ID" value="Pp3c26_4440"/>
</dbReference>
<comment type="catalytic activity">
    <reaction evidence="1">
        <text>S-ubiquitinyl-[E2 ubiquitin-conjugating enzyme]-L-cysteine + [acceptor protein]-L-lysine = [E2 ubiquitin-conjugating enzyme]-L-cysteine + N(6)-ubiquitinyl-[acceptor protein]-L-lysine.</text>
        <dbReference type="EC" id="2.3.2.27"/>
    </reaction>
</comment>
<feature type="domain" description="RING-type" evidence="10">
    <location>
        <begin position="20"/>
        <end position="60"/>
    </location>
</feature>
<dbReference type="OMA" id="PETTHMA"/>
<gene>
    <name evidence="11" type="primary">LOC112278020</name>
</gene>
<name>A0A7I4CTE8_PHYPA</name>
<dbReference type="EnsemblPlants" id="Pp3c26_4440V3.8">
    <property type="protein sequence ID" value="Pp3c26_4440V3.8"/>
    <property type="gene ID" value="Pp3c26_4440"/>
</dbReference>
<sequence length="355" mass="38610">MSSAAEFVEGGAQDPCDEACSICLESFGEDDPATATSCSHDYHLQCIIEWSQRSKECPMCWQPLSLKDPESQDLLNAIGQERALRRRKLQAAQIFHQSAVEDYEFDRFASYGAEDFIMQHLASGAMGRAHHTSRREQIRFRPTTSAQGHPHFVLVSGAPAGAPSSPASSSPAASLPQSSNSEASLATVFGFPHYPAPNRDHSSANSSTIRSQNLELEEHGTASETLDTFKSRVVAASSRYKESLTKSTKGFRERLRIRGGIMQDLGARARDMSAGVARALERRSVEPGTYRPYGSNSLHGQLSENPHHPHDHASDRRAAGSVSAGSPTSNPSVPPNSHFTKTPELRIGAENQVQN</sequence>
<dbReference type="Gramene" id="Pp3c26_4440V3.3">
    <property type="protein sequence ID" value="Pp3c26_4440V3.3"/>
    <property type="gene ID" value="Pp3c26_4440"/>
</dbReference>
<evidence type="ECO:0000313" key="11">
    <source>
        <dbReference type="EnsemblPlants" id="Pp3c26_4440V3.3"/>
    </source>
</evidence>
<dbReference type="RefSeq" id="XP_024366775.1">
    <property type="nucleotide sequence ID" value="XM_024511007.2"/>
</dbReference>
<dbReference type="EnsemblPlants" id="Pp3c26_4440V3.4">
    <property type="protein sequence ID" value="Pp3c26_4440V3.4"/>
    <property type="gene ID" value="Pp3c26_4440"/>
</dbReference>
<dbReference type="Proteomes" id="UP000006727">
    <property type="component" value="Chromosome 26"/>
</dbReference>
<dbReference type="InterPro" id="IPR001841">
    <property type="entry name" value="Znf_RING"/>
</dbReference>
<keyword evidence="7" id="KW-0862">Zinc</keyword>
<evidence type="ECO:0000256" key="2">
    <source>
        <dbReference type="ARBA" id="ARBA00012483"/>
    </source>
</evidence>
<evidence type="ECO:0000259" key="10">
    <source>
        <dbReference type="PROSITE" id="PS50089"/>
    </source>
</evidence>
<dbReference type="SMART" id="SM00184">
    <property type="entry name" value="RING"/>
    <property type="match status" value="1"/>
</dbReference>
<dbReference type="AlphaFoldDB" id="A0A7I4CTE8"/>
<feature type="compositionally biased region" description="Low complexity" evidence="9">
    <location>
        <begin position="156"/>
        <end position="179"/>
    </location>
</feature>
<keyword evidence="3" id="KW-0808">Transferase</keyword>
<evidence type="ECO:0000256" key="9">
    <source>
        <dbReference type="SAM" id="MobiDB-lite"/>
    </source>
</evidence>
<dbReference type="Pfam" id="PF13639">
    <property type="entry name" value="zf-RING_2"/>
    <property type="match status" value="1"/>
</dbReference>
<evidence type="ECO:0000256" key="1">
    <source>
        <dbReference type="ARBA" id="ARBA00000900"/>
    </source>
</evidence>
<dbReference type="FunCoup" id="A0A7I4CTE8">
    <property type="interactions" value="1593"/>
</dbReference>
<accession>A0A7I4CTE8</accession>
<reference evidence="11" key="3">
    <citation type="submission" date="2020-12" db="UniProtKB">
        <authorList>
            <consortium name="EnsemblPlants"/>
        </authorList>
    </citation>
    <scope>IDENTIFICATION</scope>
</reference>
<dbReference type="EC" id="2.3.2.27" evidence="2"/>
<dbReference type="KEGG" id="ppp:112278020"/>
<evidence type="ECO:0000256" key="7">
    <source>
        <dbReference type="ARBA" id="ARBA00022833"/>
    </source>
</evidence>
<keyword evidence="12" id="KW-1185">Reference proteome</keyword>
<evidence type="ECO:0000256" key="8">
    <source>
        <dbReference type="PROSITE-ProRule" id="PRU00175"/>
    </source>
</evidence>
<keyword evidence="6" id="KW-0833">Ubl conjugation pathway</keyword>
<dbReference type="InterPro" id="IPR013083">
    <property type="entry name" value="Znf_RING/FYVE/PHD"/>
</dbReference>
<protein>
    <recommendedName>
        <fullName evidence="2">RING-type E3 ubiquitin transferase</fullName>
        <ecNumber evidence="2">2.3.2.27</ecNumber>
    </recommendedName>
</protein>
<reference evidence="11 12" key="2">
    <citation type="journal article" date="2018" name="Plant J.">
        <title>The Physcomitrella patens chromosome-scale assembly reveals moss genome structure and evolution.</title>
        <authorList>
            <person name="Lang D."/>
            <person name="Ullrich K.K."/>
            <person name="Murat F."/>
            <person name="Fuchs J."/>
            <person name="Jenkins J."/>
            <person name="Haas F.B."/>
            <person name="Piednoel M."/>
            <person name="Gundlach H."/>
            <person name="Van Bel M."/>
            <person name="Meyberg R."/>
            <person name="Vives C."/>
            <person name="Morata J."/>
            <person name="Symeonidi A."/>
            <person name="Hiss M."/>
            <person name="Muchero W."/>
            <person name="Kamisugi Y."/>
            <person name="Saleh O."/>
            <person name="Blanc G."/>
            <person name="Decker E.L."/>
            <person name="van Gessel N."/>
            <person name="Grimwood J."/>
            <person name="Hayes R.D."/>
            <person name="Graham S.W."/>
            <person name="Gunter L.E."/>
            <person name="McDaniel S.F."/>
            <person name="Hoernstein S.N.W."/>
            <person name="Larsson A."/>
            <person name="Li F.W."/>
            <person name="Perroud P.F."/>
            <person name="Phillips J."/>
            <person name="Ranjan P."/>
            <person name="Rokshar D.S."/>
            <person name="Rothfels C.J."/>
            <person name="Schneider L."/>
            <person name="Shu S."/>
            <person name="Stevenson D.W."/>
            <person name="Thummler F."/>
            <person name="Tillich M."/>
            <person name="Villarreal Aguilar J.C."/>
            <person name="Widiez T."/>
            <person name="Wong G.K."/>
            <person name="Wymore A."/>
            <person name="Zhang Y."/>
            <person name="Zimmer A.D."/>
            <person name="Quatrano R.S."/>
            <person name="Mayer K.F.X."/>
            <person name="Goodstein D."/>
            <person name="Casacuberta J.M."/>
            <person name="Vandepoele K."/>
            <person name="Reski R."/>
            <person name="Cuming A.C."/>
            <person name="Tuskan G.A."/>
            <person name="Maumus F."/>
            <person name="Salse J."/>
            <person name="Schmutz J."/>
            <person name="Rensing S.A."/>
        </authorList>
    </citation>
    <scope>NUCLEOTIDE SEQUENCE [LARGE SCALE GENOMIC DNA]</scope>
    <source>
        <strain evidence="11 12">cv. Gransden 2004</strain>
    </source>
</reference>